<sequence length="165" mass="19334">MARSSSAPDSFCYRTLREICLQFYNYACVNFYRMAKLLDSKCVLEEMKYFTGVKIEAFFLELTAKELMELIESDALVVDSEDDVLFAIFKWVEGEDLQNCTGKGRRACLVSPYCLQVIFNHRLTQRDKEARKEIFNATLYQINSYRHGYFPAAAVRRHCDEYEHV</sequence>
<keyword evidence="3" id="KW-1185">Reference proteome</keyword>
<gene>
    <name evidence="2" type="ORF">Bpfe_021620</name>
</gene>
<evidence type="ECO:0000259" key="1">
    <source>
        <dbReference type="SMART" id="SM00875"/>
    </source>
</evidence>
<evidence type="ECO:0000313" key="3">
    <source>
        <dbReference type="Proteomes" id="UP001233172"/>
    </source>
</evidence>
<comment type="caution">
    <text evidence="2">The sequence shown here is derived from an EMBL/GenBank/DDBJ whole genome shotgun (WGS) entry which is preliminary data.</text>
</comment>
<dbReference type="AlphaFoldDB" id="A0AAD8B6J3"/>
<reference evidence="2" key="2">
    <citation type="submission" date="2023-04" db="EMBL/GenBank/DDBJ databases">
        <authorList>
            <person name="Bu L."/>
            <person name="Lu L."/>
            <person name="Laidemitt M.R."/>
            <person name="Zhang S.M."/>
            <person name="Mutuku M."/>
            <person name="Mkoji G."/>
            <person name="Steinauer M."/>
            <person name="Loker E.S."/>
        </authorList>
    </citation>
    <scope>NUCLEOTIDE SEQUENCE</scope>
    <source>
        <strain evidence="2">KasaAsao</strain>
        <tissue evidence="2">Whole Snail</tissue>
    </source>
</reference>
<dbReference type="Pfam" id="PF07707">
    <property type="entry name" value="BACK"/>
    <property type="match status" value="1"/>
</dbReference>
<reference evidence="2" key="1">
    <citation type="journal article" date="2023" name="PLoS Negl. Trop. Dis.">
        <title>A genome sequence for Biomphalaria pfeifferi, the major vector snail for the human-infecting parasite Schistosoma mansoni.</title>
        <authorList>
            <person name="Bu L."/>
            <person name="Lu L."/>
            <person name="Laidemitt M.R."/>
            <person name="Zhang S.M."/>
            <person name="Mutuku M."/>
            <person name="Mkoji G."/>
            <person name="Steinauer M."/>
            <person name="Loker E.S."/>
        </authorList>
    </citation>
    <scope>NUCLEOTIDE SEQUENCE</scope>
    <source>
        <strain evidence="2">KasaAsao</strain>
    </source>
</reference>
<name>A0AAD8B6J3_BIOPF</name>
<dbReference type="EMBL" id="JASAOG010000132">
    <property type="protein sequence ID" value="KAK0048854.1"/>
    <property type="molecule type" value="Genomic_DNA"/>
</dbReference>
<dbReference type="InterPro" id="IPR011705">
    <property type="entry name" value="BACK"/>
</dbReference>
<accession>A0AAD8B6J3</accession>
<dbReference type="Proteomes" id="UP001233172">
    <property type="component" value="Unassembled WGS sequence"/>
</dbReference>
<dbReference type="Gene3D" id="1.25.40.420">
    <property type="match status" value="1"/>
</dbReference>
<evidence type="ECO:0000313" key="2">
    <source>
        <dbReference type="EMBL" id="KAK0048854.1"/>
    </source>
</evidence>
<organism evidence="2 3">
    <name type="scientific">Biomphalaria pfeifferi</name>
    <name type="common">Bloodfluke planorb</name>
    <name type="synonym">Freshwater snail</name>
    <dbReference type="NCBI Taxonomy" id="112525"/>
    <lineage>
        <taxon>Eukaryota</taxon>
        <taxon>Metazoa</taxon>
        <taxon>Spiralia</taxon>
        <taxon>Lophotrochozoa</taxon>
        <taxon>Mollusca</taxon>
        <taxon>Gastropoda</taxon>
        <taxon>Heterobranchia</taxon>
        <taxon>Euthyneura</taxon>
        <taxon>Panpulmonata</taxon>
        <taxon>Hygrophila</taxon>
        <taxon>Lymnaeoidea</taxon>
        <taxon>Planorbidae</taxon>
        <taxon>Biomphalaria</taxon>
    </lineage>
</organism>
<feature type="domain" description="BACK" evidence="1">
    <location>
        <begin position="20"/>
        <end position="118"/>
    </location>
</feature>
<protein>
    <submittedName>
        <fullName evidence="2">Kelch-like protein 40</fullName>
    </submittedName>
</protein>
<proteinExistence type="predicted"/>
<dbReference type="SMART" id="SM00875">
    <property type="entry name" value="BACK"/>
    <property type="match status" value="1"/>
</dbReference>